<accession>A0A655YT71</accession>
<dbReference type="AlphaFoldDB" id="A0A655YT71"/>
<evidence type="ECO:0000256" key="1">
    <source>
        <dbReference type="SAM" id="SignalP"/>
    </source>
</evidence>
<dbReference type="EMBL" id="CWQJ01000019">
    <property type="protein sequence ID" value="CSC48287.1"/>
    <property type="molecule type" value="Genomic_DNA"/>
</dbReference>
<evidence type="ECO:0000313" key="2">
    <source>
        <dbReference type="EMBL" id="CSC48287.1"/>
    </source>
</evidence>
<keyword evidence="1" id="KW-0732">Signal</keyword>
<feature type="chain" id="PRO_5024942500" description="Secreted protein" evidence="1">
    <location>
        <begin position="22"/>
        <end position="74"/>
    </location>
</feature>
<organism evidence="2 3">
    <name type="scientific">Vibrio cholerae</name>
    <dbReference type="NCBI Taxonomy" id="666"/>
    <lineage>
        <taxon>Bacteria</taxon>
        <taxon>Pseudomonadati</taxon>
        <taxon>Pseudomonadota</taxon>
        <taxon>Gammaproteobacteria</taxon>
        <taxon>Vibrionales</taxon>
        <taxon>Vibrionaceae</taxon>
        <taxon>Vibrio</taxon>
    </lineage>
</organism>
<dbReference type="Proteomes" id="UP000046067">
    <property type="component" value="Unassembled WGS sequence"/>
</dbReference>
<feature type="signal peptide" evidence="1">
    <location>
        <begin position="1"/>
        <end position="21"/>
    </location>
</feature>
<protein>
    <recommendedName>
        <fullName evidence="4">Secreted protein</fullName>
    </recommendedName>
</protein>
<proteinExistence type="predicted"/>
<evidence type="ECO:0000313" key="3">
    <source>
        <dbReference type="Proteomes" id="UP000046067"/>
    </source>
</evidence>
<sequence length="74" mass="8610">MNKTAKYVQCTILRLYFAATAAKAVITITREVVHDTRPTRCQKRNFARDQRIHHVGHCADLFQSTWRRIRAGNP</sequence>
<evidence type="ECO:0008006" key="4">
    <source>
        <dbReference type="Google" id="ProtNLM"/>
    </source>
</evidence>
<gene>
    <name evidence="2" type="ORF">ERS013201_02730</name>
</gene>
<name>A0A655YT71_VIBCL</name>
<reference evidence="2 3" key="1">
    <citation type="submission" date="2015-07" db="EMBL/GenBank/DDBJ databases">
        <authorList>
            <consortium name="Pathogen Informatics"/>
        </authorList>
    </citation>
    <scope>NUCLEOTIDE SEQUENCE [LARGE SCALE GENOMIC DNA]</scope>
    <source>
        <strain evidence="2 3">A325</strain>
    </source>
</reference>